<dbReference type="Proteomes" id="UP000030634">
    <property type="component" value="Chromosome"/>
</dbReference>
<accession>A0A0A7KDF6</accession>
<protein>
    <submittedName>
        <fullName evidence="2">Uncharacterized protein</fullName>
    </submittedName>
</protein>
<sequence>MTKNDAEGERGAQPTPAVPEGLPRRTLPEVPAPSGTGMNAGEATGLLGGDASMTEANLALETEEGVDPTAEG</sequence>
<name>A0A0A7KDF6_9DEIO</name>
<dbReference type="EMBL" id="CP010028">
    <property type="protein sequence ID" value="AIZ44166.1"/>
    <property type="molecule type" value="Genomic_DNA"/>
</dbReference>
<dbReference type="RefSeq" id="WP_039681871.1">
    <property type="nucleotide sequence ID" value="NZ_CP010028.1"/>
</dbReference>
<feature type="region of interest" description="Disordered" evidence="1">
    <location>
        <begin position="1"/>
        <end position="72"/>
    </location>
</feature>
<organism evidence="2 3">
    <name type="scientific">Deinococcus radiopugnans</name>
    <dbReference type="NCBI Taxonomy" id="57497"/>
    <lineage>
        <taxon>Bacteria</taxon>
        <taxon>Thermotogati</taxon>
        <taxon>Deinococcota</taxon>
        <taxon>Deinococci</taxon>
        <taxon>Deinococcales</taxon>
        <taxon>Deinococcaceae</taxon>
        <taxon>Deinococcus</taxon>
    </lineage>
</organism>
<dbReference type="HOGENOM" id="CLU_2715699_0_0_0"/>
<feature type="compositionally biased region" description="Basic and acidic residues" evidence="1">
    <location>
        <begin position="1"/>
        <end position="10"/>
    </location>
</feature>
<dbReference type="STRING" id="1182571.QR90_02145"/>
<evidence type="ECO:0000313" key="3">
    <source>
        <dbReference type="Proteomes" id="UP000030634"/>
    </source>
</evidence>
<dbReference type="AlphaFoldDB" id="A0A0A7KDF6"/>
<evidence type="ECO:0000313" key="2">
    <source>
        <dbReference type="EMBL" id="AIZ44166.1"/>
    </source>
</evidence>
<evidence type="ECO:0000256" key="1">
    <source>
        <dbReference type="SAM" id="MobiDB-lite"/>
    </source>
</evidence>
<dbReference type="KEGG" id="dsw:QR90_02145"/>
<reference evidence="3" key="1">
    <citation type="submission" date="2014-11" db="EMBL/GenBank/DDBJ databases">
        <title>Hymenobacter sp. DG25B genome submission.</title>
        <authorList>
            <person name="Jung H.-Y."/>
            <person name="Kim M.K."/>
            <person name="Srinivasan S."/>
            <person name="Lim S."/>
        </authorList>
    </citation>
    <scope>NUCLEOTIDE SEQUENCE [LARGE SCALE GENOMIC DNA]</scope>
    <source>
        <strain evidence="3">DY59</strain>
    </source>
</reference>
<proteinExistence type="predicted"/>
<gene>
    <name evidence="2" type="ORF">QR90_02145</name>
</gene>